<dbReference type="VEuPathDB" id="FungiDB:F9C07_2550"/>
<reference evidence="2" key="1">
    <citation type="journal article" date="2021" name="G3 (Bethesda)">
        <title>Chromosome assembled and annotated genome sequence of Aspergillus flavus NRRL 3357.</title>
        <authorList>
            <person name="Skerker J.M."/>
            <person name="Pianalto K.M."/>
            <person name="Mondo S.J."/>
            <person name="Yang K."/>
            <person name="Arkin A.P."/>
            <person name="Keller N.P."/>
            <person name="Grigoriev I.V."/>
            <person name="Louise Glass N.L."/>
        </authorList>
    </citation>
    <scope>NUCLEOTIDE SEQUENCE [LARGE SCALE GENOMIC DNA]</scope>
    <source>
        <strain evidence="2">ATCC 200026 / FGSC A1120 / IAM 13836 / NRRL 3357 / JCM 12722 / SRRC 167</strain>
    </source>
</reference>
<keyword evidence="2" id="KW-1185">Reference proteome</keyword>
<name>A0A7U2QRU6_ASPFN</name>
<organism evidence="1 2">
    <name type="scientific">Aspergillus flavus (strain ATCC 200026 / FGSC A1120 / IAM 13836 / NRRL 3357 / JCM 12722 / SRRC 167)</name>
    <dbReference type="NCBI Taxonomy" id="332952"/>
    <lineage>
        <taxon>Eukaryota</taxon>
        <taxon>Fungi</taxon>
        <taxon>Dikarya</taxon>
        <taxon>Ascomycota</taxon>
        <taxon>Pezizomycotina</taxon>
        <taxon>Eurotiomycetes</taxon>
        <taxon>Eurotiomycetidae</taxon>
        <taxon>Eurotiales</taxon>
        <taxon>Aspergillaceae</taxon>
        <taxon>Aspergillus</taxon>
        <taxon>Aspergillus subgen. Circumdati</taxon>
    </lineage>
</organism>
<evidence type="ECO:0000313" key="1">
    <source>
        <dbReference type="EMBL" id="QRD82526.1"/>
    </source>
</evidence>
<dbReference type="EMBL" id="CP044622">
    <property type="protein sequence ID" value="QRD82526.1"/>
    <property type="molecule type" value="Genomic_DNA"/>
</dbReference>
<sequence length="74" mass="8521">MRKRSGVGFNGALSWRFFGTSKCGESFRTWAVTGFDVYHANILPYNFVLYSDFNKIIPPLPIRPQHFHLSLSLL</sequence>
<dbReference type="Proteomes" id="UP000596276">
    <property type="component" value="Chromosome 2"/>
</dbReference>
<gene>
    <name evidence="1" type="ORF">F9C07_2550</name>
</gene>
<accession>A0A7U2QRU6</accession>
<dbReference type="AlphaFoldDB" id="A0A7U2QRU6"/>
<evidence type="ECO:0000313" key="2">
    <source>
        <dbReference type="Proteomes" id="UP000596276"/>
    </source>
</evidence>
<proteinExistence type="predicted"/>
<protein>
    <submittedName>
        <fullName evidence="1">Uncharacterized protein</fullName>
    </submittedName>
</protein>